<evidence type="ECO:0000313" key="3">
    <source>
        <dbReference type="Proteomes" id="UP000281708"/>
    </source>
</evidence>
<name>A0A3L8P309_9ACTN</name>
<proteinExistence type="predicted"/>
<sequence>MSAAVTERTPSDAVRRRGPYAMAGAIAVASLGLRLRDPHVQGSWGFCPLRALTGLDCPFCGGLRAVNDLTHGHLGAAATSNLYFVASLPLLVVLWLWWLRSERPTPVLRAVLGVWVVLGVVFTVFRNTPWGADLWA</sequence>
<reference evidence="2 3" key="1">
    <citation type="submission" date="2018-10" db="EMBL/GenBank/DDBJ databases">
        <title>Marmoricola sp. 4Q3S-7 whole genome shotgun sequence.</title>
        <authorList>
            <person name="Li F."/>
        </authorList>
    </citation>
    <scope>NUCLEOTIDE SEQUENCE [LARGE SCALE GENOMIC DNA]</scope>
    <source>
        <strain evidence="2 3">4Q3S-7</strain>
    </source>
</reference>
<keyword evidence="3" id="KW-1185">Reference proteome</keyword>
<dbReference type="RefSeq" id="WP_121805299.1">
    <property type="nucleotide sequence ID" value="NZ_RDBE01000006.1"/>
</dbReference>
<dbReference type="AlphaFoldDB" id="A0A3L8P309"/>
<evidence type="ECO:0000313" key="2">
    <source>
        <dbReference type="EMBL" id="RLV49534.1"/>
    </source>
</evidence>
<dbReference type="OrthoDB" id="5966662at2"/>
<protein>
    <submittedName>
        <fullName evidence="2">DUF2752 domain-containing protein</fullName>
    </submittedName>
</protein>
<dbReference type="Pfam" id="PF10825">
    <property type="entry name" value="DUF2752"/>
    <property type="match status" value="1"/>
</dbReference>
<gene>
    <name evidence="2" type="ORF">D9V37_06290</name>
</gene>
<evidence type="ECO:0000256" key="1">
    <source>
        <dbReference type="SAM" id="Phobius"/>
    </source>
</evidence>
<feature type="transmembrane region" description="Helical" evidence="1">
    <location>
        <begin position="106"/>
        <end position="125"/>
    </location>
</feature>
<feature type="transmembrane region" description="Helical" evidence="1">
    <location>
        <begin position="82"/>
        <end position="99"/>
    </location>
</feature>
<keyword evidence="1" id="KW-1133">Transmembrane helix</keyword>
<organism evidence="2 3">
    <name type="scientific">Nocardioides mangrovicus</name>
    <dbReference type="NCBI Taxonomy" id="2478913"/>
    <lineage>
        <taxon>Bacteria</taxon>
        <taxon>Bacillati</taxon>
        <taxon>Actinomycetota</taxon>
        <taxon>Actinomycetes</taxon>
        <taxon>Propionibacteriales</taxon>
        <taxon>Nocardioidaceae</taxon>
        <taxon>Nocardioides</taxon>
    </lineage>
</organism>
<keyword evidence="1" id="KW-0472">Membrane</keyword>
<dbReference type="Proteomes" id="UP000281708">
    <property type="component" value="Unassembled WGS sequence"/>
</dbReference>
<dbReference type="EMBL" id="RDBE01000006">
    <property type="protein sequence ID" value="RLV49534.1"/>
    <property type="molecule type" value="Genomic_DNA"/>
</dbReference>
<comment type="caution">
    <text evidence="2">The sequence shown here is derived from an EMBL/GenBank/DDBJ whole genome shotgun (WGS) entry which is preliminary data.</text>
</comment>
<keyword evidence="1" id="KW-0812">Transmembrane</keyword>
<accession>A0A3L8P309</accession>
<dbReference type="InterPro" id="IPR021215">
    <property type="entry name" value="DUF2752"/>
</dbReference>